<evidence type="ECO:0000313" key="4">
    <source>
        <dbReference type="EMBL" id="PSC72110.1"/>
    </source>
</evidence>
<feature type="region of interest" description="Disordered" evidence="2">
    <location>
        <begin position="237"/>
        <end position="273"/>
    </location>
</feature>
<evidence type="ECO:0000256" key="1">
    <source>
        <dbReference type="ARBA" id="ARBA00005352"/>
    </source>
</evidence>
<dbReference type="GO" id="GO:0016192">
    <property type="term" value="P:vesicle-mediated transport"/>
    <property type="evidence" value="ECO:0007669"/>
    <property type="project" value="InterPro"/>
</dbReference>
<evidence type="ECO:0000259" key="3">
    <source>
        <dbReference type="Pfam" id="PF19031"/>
    </source>
</evidence>
<evidence type="ECO:0000256" key="2">
    <source>
        <dbReference type="SAM" id="MobiDB-lite"/>
    </source>
</evidence>
<reference evidence="4 5" key="1">
    <citation type="journal article" date="2018" name="Plant J.">
        <title>Genome sequences of Chlorella sorokiniana UTEX 1602 and Micractinium conductrix SAG 241.80: implications to maltose excretion by a green alga.</title>
        <authorList>
            <person name="Arriola M.B."/>
            <person name="Velmurugan N."/>
            <person name="Zhang Y."/>
            <person name="Plunkett M.H."/>
            <person name="Hondzo H."/>
            <person name="Barney B.M."/>
        </authorList>
    </citation>
    <scope>NUCLEOTIDE SEQUENCE [LARGE SCALE GENOMIC DNA]</scope>
    <source>
        <strain evidence="4 5">SAG 241.80</strain>
    </source>
</reference>
<dbReference type="Proteomes" id="UP000239649">
    <property type="component" value="Unassembled WGS sequence"/>
</dbReference>
<sequence>MLQLAVLDTRRGNTEGQEDDKVLAWFPAGLPPAHQSGLAGLLHGLLLFTSNFTHSQRPRIDSAETDSGTWVLLEAEPYIWFAALAPRAWLPRHATELGVRGVLAQAHLLTTVLCGSVQGMLEQDPEGSLARLSLQAVLHAAGSALGRPLSWLHRQLRNPLCDLALPPALPLGPAAALAAQSLANRALQAALGGQQQRPVQGLLLLYGPHLLWSSLLPRDTAALFALVATGLLHASPASGGSSSGGGAPGSGGNGGASGGGASGSGAPDLQPLDGGAWHQLPSGFLVQRAAGSAEGGGPGGITVPQVRLQQAPTCQQQQGQQQAEQATQQAGQHAAAQQGGSGSKLHRYHLLPLLEGRLLVALVLGGPSRLLTTQLLAGLQALLAEPAQGLAAQIAEDVRGSKAEAAHLPGFRYLFQDGAGQVSRASPRSKVSAMSHHARSLAATVRESVGPPPPPEWEAEPDVAGAEGPEAAALPVAAAGDQQVLEVLARSSQDVWAAAWRPGGGRQLLAVRERRTEREPGEAAEVMQSFAATNFLI</sequence>
<dbReference type="GO" id="GO:0035658">
    <property type="term" value="C:Mon1-Ccz1 complex"/>
    <property type="evidence" value="ECO:0007669"/>
    <property type="project" value="InterPro"/>
</dbReference>
<feature type="region of interest" description="Disordered" evidence="2">
    <location>
        <begin position="312"/>
        <end position="342"/>
    </location>
</feature>
<proteinExistence type="inferred from homology"/>
<feature type="domain" description="CCZ1/INTU/HSP4 first Longin" evidence="3">
    <location>
        <begin position="4"/>
        <end position="83"/>
    </location>
</feature>
<feature type="region of interest" description="Disordered" evidence="2">
    <location>
        <begin position="443"/>
        <end position="467"/>
    </location>
</feature>
<dbReference type="InterPro" id="IPR043987">
    <property type="entry name" value="CCZ1/INTU/HSP4_longin_1"/>
</dbReference>
<feature type="compositionally biased region" description="Low complexity" evidence="2">
    <location>
        <begin position="312"/>
        <end position="338"/>
    </location>
</feature>
<evidence type="ECO:0000313" key="5">
    <source>
        <dbReference type="Proteomes" id="UP000239649"/>
    </source>
</evidence>
<dbReference type="Pfam" id="PF19031">
    <property type="entry name" value="Intu_longin_1"/>
    <property type="match status" value="1"/>
</dbReference>
<dbReference type="PANTHER" id="PTHR13056:SF0">
    <property type="entry name" value="VACUOLAR FUSION PROTEIN CCZ1 HOMOLOG-RELATED"/>
    <property type="match status" value="1"/>
</dbReference>
<dbReference type="InterPro" id="IPR013176">
    <property type="entry name" value="Ccz1"/>
</dbReference>
<name>A0A2P6VDD4_9CHLO</name>
<accession>A0A2P6VDD4</accession>
<dbReference type="EMBL" id="LHPF02000011">
    <property type="protein sequence ID" value="PSC72110.1"/>
    <property type="molecule type" value="Genomic_DNA"/>
</dbReference>
<dbReference type="STRING" id="554055.A0A2P6VDD4"/>
<dbReference type="AlphaFoldDB" id="A0A2P6VDD4"/>
<gene>
    <name evidence="4" type="ORF">C2E20_4429</name>
</gene>
<dbReference type="PANTHER" id="PTHR13056">
    <property type="entry name" value="VACUOLAR FUSION PROTEIN CCZ1 HOMOLOG-RELATED"/>
    <property type="match status" value="1"/>
</dbReference>
<organism evidence="4 5">
    <name type="scientific">Micractinium conductrix</name>
    <dbReference type="NCBI Taxonomy" id="554055"/>
    <lineage>
        <taxon>Eukaryota</taxon>
        <taxon>Viridiplantae</taxon>
        <taxon>Chlorophyta</taxon>
        <taxon>core chlorophytes</taxon>
        <taxon>Trebouxiophyceae</taxon>
        <taxon>Chlorellales</taxon>
        <taxon>Chlorellaceae</taxon>
        <taxon>Chlorella clade</taxon>
        <taxon>Micractinium</taxon>
    </lineage>
</organism>
<comment type="caution">
    <text evidence="4">The sequence shown here is derived from an EMBL/GenBank/DDBJ whole genome shotgun (WGS) entry which is preliminary data.</text>
</comment>
<keyword evidence="5" id="KW-1185">Reference proteome</keyword>
<dbReference type="OrthoDB" id="515327at2759"/>
<protein>
    <submittedName>
        <fullName evidence="4">Vacuolar fusion CCZ1-like protein isoform X2</fullName>
    </submittedName>
</protein>
<feature type="compositionally biased region" description="Gly residues" evidence="2">
    <location>
        <begin position="241"/>
        <end position="263"/>
    </location>
</feature>
<comment type="similarity">
    <text evidence="1">Belongs to the CCZ1 family.</text>
</comment>